<dbReference type="InterPro" id="IPR050336">
    <property type="entry name" value="Chromosome_partition/occlusion"/>
</dbReference>
<evidence type="ECO:0008006" key="5">
    <source>
        <dbReference type="Google" id="ProtNLM"/>
    </source>
</evidence>
<dbReference type="InterPro" id="IPR042075">
    <property type="entry name" value="KorB_DNA-db"/>
</dbReference>
<evidence type="ECO:0000259" key="3">
    <source>
        <dbReference type="Pfam" id="PF17762"/>
    </source>
</evidence>
<accession>A0A0F9XAK5</accession>
<sequence length="288" mass="31426">MKSAGYRSLQSELLGLGLLEKAYFQIPLEMADHCPLVAAGQIDPSALREIVNTLKAGDINFEPVIVRPGKGAGRFEVIAGHDILAAARECELSKVMCCSGSFSDTQASVVNALYRLYQGQLTPVVEARLYAQLEGCGLTHQHIAQSVSKSRTHITNHLRLLSLPRAVQALLDAGDLSFSQARVICSVRGAAIQTRLARKAVKDGWSARDIQRELKDKQEGMPDLSSRTWKPTPEILQGLIHQHTGHPCVVRRTDRGGWQLGISAGCTEDFVRILQGLGLELGRVDLES</sequence>
<protein>
    <recommendedName>
        <fullName evidence="5">ParB/Sulfiredoxin domain-containing protein</fullName>
    </recommendedName>
</protein>
<name>A0A0F9XAK5_9ZZZZ</name>
<dbReference type="GO" id="GO:0007059">
    <property type="term" value="P:chromosome segregation"/>
    <property type="evidence" value="ECO:0007669"/>
    <property type="project" value="TreeGrafter"/>
</dbReference>
<evidence type="ECO:0000256" key="1">
    <source>
        <dbReference type="ARBA" id="ARBA00022829"/>
    </source>
</evidence>
<dbReference type="NCBIfam" id="TIGR00180">
    <property type="entry name" value="parB_part"/>
    <property type="match status" value="1"/>
</dbReference>
<feature type="domain" description="ParB/Spo0J HTH" evidence="3">
    <location>
        <begin position="120"/>
        <end position="218"/>
    </location>
</feature>
<dbReference type="Gene3D" id="1.10.10.730">
    <property type="entry name" value="KorB DNA-binding domain"/>
    <property type="match status" value="1"/>
</dbReference>
<dbReference type="GO" id="GO:0045881">
    <property type="term" value="P:positive regulation of sporulation resulting in formation of a cellular spore"/>
    <property type="evidence" value="ECO:0007669"/>
    <property type="project" value="TreeGrafter"/>
</dbReference>
<proteinExistence type="predicted"/>
<dbReference type="Gene3D" id="3.90.1530.10">
    <property type="entry name" value="Conserved hypothetical protein from pyrococcus furiosus pfu- 392566-001, ParB domain"/>
    <property type="match status" value="1"/>
</dbReference>
<dbReference type="InterPro" id="IPR036086">
    <property type="entry name" value="ParB/Sulfiredoxin_sf"/>
</dbReference>
<dbReference type="AlphaFoldDB" id="A0A0F9XAK5"/>
<keyword evidence="1" id="KW-0159">Chromosome partition</keyword>
<evidence type="ECO:0000259" key="2">
    <source>
        <dbReference type="Pfam" id="PF02195"/>
    </source>
</evidence>
<dbReference type="Pfam" id="PF17762">
    <property type="entry name" value="HTH_ParB"/>
    <property type="match status" value="1"/>
</dbReference>
<dbReference type="PANTHER" id="PTHR33375">
    <property type="entry name" value="CHROMOSOME-PARTITIONING PROTEIN PARB-RELATED"/>
    <property type="match status" value="1"/>
</dbReference>
<dbReference type="InterPro" id="IPR041468">
    <property type="entry name" value="HTH_ParB/Spo0J"/>
</dbReference>
<organism evidence="4">
    <name type="scientific">marine sediment metagenome</name>
    <dbReference type="NCBI Taxonomy" id="412755"/>
    <lineage>
        <taxon>unclassified sequences</taxon>
        <taxon>metagenomes</taxon>
        <taxon>ecological metagenomes</taxon>
    </lineage>
</organism>
<dbReference type="EMBL" id="LAZR01000066">
    <property type="protein sequence ID" value="KKN96056.1"/>
    <property type="molecule type" value="Genomic_DNA"/>
</dbReference>
<reference evidence="4" key="1">
    <citation type="journal article" date="2015" name="Nature">
        <title>Complex archaea that bridge the gap between prokaryotes and eukaryotes.</title>
        <authorList>
            <person name="Spang A."/>
            <person name="Saw J.H."/>
            <person name="Jorgensen S.L."/>
            <person name="Zaremba-Niedzwiedzka K."/>
            <person name="Martijn J."/>
            <person name="Lind A.E."/>
            <person name="van Eijk R."/>
            <person name="Schleper C."/>
            <person name="Guy L."/>
            <person name="Ettema T.J."/>
        </authorList>
    </citation>
    <scope>NUCLEOTIDE SEQUENCE</scope>
</reference>
<comment type="caution">
    <text evidence="4">The sequence shown here is derived from an EMBL/GenBank/DDBJ whole genome shotgun (WGS) entry which is preliminary data.</text>
</comment>
<dbReference type="InterPro" id="IPR004437">
    <property type="entry name" value="ParB/RepB/Spo0J"/>
</dbReference>
<dbReference type="GO" id="GO:0005694">
    <property type="term" value="C:chromosome"/>
    <property type="evidence" value="ECO:0007669"/>
    <property type="project" value="TreeGrafter"/>
</dbReference>
<dbReference type="GO" id="GO:0003677">
    <property type="term" value="F:DNA binding"/>
    <property type="evidence" value="ECO:0007669"/>
    <property type="project" value="InterPro"/>
</dbReference>
<dbReference type="PANTHER" id="PTHR33375:SF1">
    <property type="entry name" value="CHROMOSOME-PARTITIONING PROTEIN PARB-RELATED"/>
    <property type="match status" value="1"/>
</dbReference>
<feature type="domain" description="ParB-like N-terminal" evidence="2">
    <location>
        <begin position="26"/>
        <end position="109"/>
    </location>
</feature>
<dbReference type="SUPFAM" id="SSF109709">
    <property type="entry name" value="KorB DNA-binding domain-like"/>
    <property type="match status" value="1"/>
</dbReference>
<dbReference type="Pfam" id="PF02195">
    <property type="entry name" value="ParB_N"/>
    <property type="match status" value="1"/>
</dbReference>
<dbReference type="CDD" id="cd16387">
    <property type="entry name" value="ParB_N_Srx"/>
    <property type="match status" value="1"/>
</dbReference>
<evidence type="ECO:0000313" key="4">
    <source>
        <dbReference type="EMBL" id="KKN96056.1"/>
    </source>
</evidence>
<dbReference type="SUPFAM" id="SSF110849">
    <property type="entry name" value="ParB/Sulfiredoxin"/>
    <property type="match status" value="1"/>
</dbReference>
<gene>
    <name evidence="4" type="ORF">LCGC14_0169850</name>
</gene>
<dbReference type="InterPro" id="IPR003115">
    <property type="entry name" value="ParB_N"/>
</dbReference>